<dbReference type="EMBL" id="MCFL01000004">
    <property type="protein sequence ID" value="ORZ39773.1"/>
    <property type="molecule type" value="Genomic_DNA"/>
</dbReference>
<accession>A0A1Y2I2Z6</accession>
<evidence type="ECO:0000313" key="4">
    <source>
        <dbReference type="Proteomes" id="UP000193411"/>
    </source>
</evidence>
<gene>
    <name evidence="2" type="ORF">BCR44DRAFT_1425612</name>
    <name evidence="3" type="ORF">BCR44DRAFT_1425614</name>
</gene>
<protein>
    <submittedName>
        <fullName evidence="2">Uncharacterized protein</fullName>
    </submittedName>
</protein>
<keyword evidence="4" id="KW-1185">Reference proteome</keyword>
<evidence type="ECO:0000313" key="2">
    <source>
        <dbReference type="EMBL" id="ORZ39772.1"/>
    </source>
</evidence>
<dbReference type="AlphaFoldDB" id="A0A1Y2I2Z6"/>
<dbReference type="Proteomes" id="UP000193411">
    <property type="component" value="Unassembled WGS sequence"/>
</dbReference>
<comment type="caution">
    <text evidence="2">The sequence shown here is derived from an EMBL/GenBank/DDBJ whole genome shotgun (WGS) entry which is preliminary data.</text>
</comment>
<organism evidence="2 4">
    <name type="scientific">Catenaria anguillulae PL171</name>
    <dbReference type="NCBI Taxonomy" id="765915"/>
    <lineage>
        <taxon>Eukaryota</taxon>
        <taxon>Fungi</taxon>
        <taxon>Fungi incertae sedis</taxon>
        <taxon>Blastocladiomycota</taxon>
        <taxon>Blastocladiomycetes</taxon>
        <taxon>Blastocladiales</taxon>
        <taxon>Catenariaceae</taxon>
        <taxon>Catenaria</taxon>
    </lineage>
</organism>
<proteinExistence type="predicted"/>
<evidence type="ECO:0000256" key="1">
    <source>
        <dbReference type="SAM" id="MobiDB-lite"/>
    </source>
</evidence>
<feature type="compositionally biased region" description="Polar residues" evidence="1">
    <location>
        <begin position="33"/>
        <end position="55"/>
    </location>
</feature>
<name>A0A1Y2I2Z6_9FUNG</name>
<sequence length="55" mass="6134">MSMANRKSVSRQRSTRTAGVPVRRPRLHEYGESQVSQQTEINSYSGRTGQTPAPT</sequence>
<reference evidence="2 4" key="1">
    <citation type="submission" date="2016-07" db="EMBL/GenBank/DDBJ databases">
        <title>Pervasive Adenine N6-methylation of Active Genes in Fungi.</title>
        <authorList>
            <consortium name="DOE Joint Genome Institute"/>
            <person name="Mondo S.J."/>
            <person name="Dannebaum R.O."/>
            <person name="Kuo R.C."/>
            <person name="Labutti K."/>
            <person name="Haridas S."/>
            <person name="Kuo A."/>
            <person name="Salamov A."/>
            <person name="Ahrendt S.R."/>
            <person name="Lipzen A."/>
            <person name="Sullivan W."/>
            <person name="Andreopoulos W.B."/>
            <person name="Clum A."/>
            <person name="Lindquist E."/>
            <person name="Daum C."/>
            <person name="Ramamoorthy G.K."/>
            <person name="Gryganskyi A."/>
            <person name="Culley D."/>
            <person name="Magnuson J.K."/>
            <person name="James T.Y."/>
            <person name="O'Malley M.A."/>
            <person name="Stajich J.E."/>
            <person name="Spatafora J.W."/>
            <person name="Visel A."/>
            <person name="Grigoriev I.V."/>
        </authorList>
    </citation>
    <scope>NUCLEOTIDE SEQUENCE [LARGE SCALE GENOMIC DNA]</scope>
    <source>
        <strain evidence="2 4">PL171</strain>
    </source>
</reference>
<dbReference type="EMBL" id="MCFL01000004">
    <property type="protein sequence ID" value="ORZ39772.1"/>
    <property type="molecule type" value="Genomic_DNA"/>
</dbReference>
<feature type="region of interest" description="Disordered" evidence="1">
    <location>
        <begin position="1"/>
        <end position="55"/>
    </location>
</feature>
<evidence type="ECO:0000313" key="3">
    <source>
        <dbReference type="EMBL" id="ORZ39773.1"/>
    </source>
</evidence>